<protein>
    <recommendedName>
        <fullName evidence="3">PIN domain-containing protein</fullName>
    </recommendedName>
</protein>
<comment type="caution">
    <text evidence="1">The sequence shown here is derived from an EMBL/GenBank/DDBJ whole genome shotgun (WGS) entry which is preliminary data.</text>
</comment>
<dbReference type="Proteomes" id="UP001500420">
    <property type="component" value="Unassembled WGS sequence"/>
</dbReference>
<name>A0AAV3T8J5_9EURY</name>
<evidence type="ECO:0000313" key="2">
    <source>
        <dbReference type="Proteomes" id="UP001500420"/>
    </source>
</evidence>
<dbReference type="RefSeq" id="WP_343772499.1">
    <property type="nucleotide sequence ID" value="NZ_BAAADV010000001.1"/>
</dbReference>
<dbReference type="EMBL" id="BAAADV010000001">
    <property type="protein sequence ID" value="GAA0664787.1"/>
    <property type="molecule type" value="Genomic_DNA"/>
</dbReference>
<proteinExistence type="predicted"/>
<dbReference type="AlphaFoldDB" id="A0AAV3T8J5"/>
<dbReference type="InterPro" id="IPR055808">
    <property type="entry name" value="DUF7384"/>
</dbReference>
<organism evidence="1 2">
    <name type="scientific">Natronoarchaeum mannanilyticum</name>
    <dbReference type="NCBI Taxonomy" id="926360"/>
    <lineage>
        <taxon>Archaea</taxon>
        <taxon>Methanobacteriati</taxon>
        <taxon>Methanobacteriota</taxon>
        <taxon>Stenosarchaea group</taxon>
        <taxon>Halobacteria</taxon>
        <taxon>Halobacteriales</taxon>
        <taxon>Natronoarchaeaceae</taxon>
    </lineage>
</organism>
<keyword evidence="2" id="KW-1185">Reference proteome</keyword>
<sequence length="163" mass="17526">MSDDVERSDAPDPSRVVAGADVLAADVLVGGPARAALDHVRSHSWIDLVASDHLLDDAEAVIADLADDELAANWRDRIERERVPVEHPPDDQPALASAYRGDAAHVLSFDDELGSVETAARLQGRIAMSVRHPKAFDAVFDPASLYDAVVGGEYPGPDRDPRE</sequence>
<accession>A0AAV3T8J5</accession>
<evidence type="ECO:0008006" key="3">
    <source>
        <dbReference type="Google" id="ProtNLM"/>
    </source>
</evidence>
<gene>
    <name evidence="1" type="ORF">GCM10009020_07150</name>
</gene>
<dbReference type="Pfam" id="PF24109">
    <property type="entry name" value="DUF7384"/>
    <property type="match status" value="1"/>
</dbReference>
<evidence type="ECO:0000313" key="1">
    <source>
        <dbReference type="EMBL" id="GAA0664787.1"/>
    </source>
</evidence>
<reference evidence="1 2" key="1">
    <citation type="journal article" date="2019" name="Int. J. Syst. Evol. Microbiol.">
        <title>The Global Catalogue of Microorganisms (GCM) 10K type strain sequencing project: providing services to taxonomists for standard genome sequencing and annotation.</title>
        <authorList>
            <consortium name="The Broad Institute Genomics Platform"/>
            <consortium name="The Broad Institute Genome Sequencing Center for Infectious Disease"/>
            <person name="Wu L."/>
            <person name="Ma J."/>
        </authorList>
    </citation>
    <scope>NUCLEOTIDE SEQUENCE [LARGE SCALE GENOMIC DNA]</scope>
    <source>
        <strain evidence="1 2">JCM 16328</strain>
    </source>
</reference>